<keyword evidence="1" id="KW-0863">Zinc-finger</keyword>
<evidence type="ECO:0000259" key="4">
    <source>
        <dbReference type="PROSITE" id="PS51048"/>
    </source>
</evidence>
<evidence type="ECO:0000313" key="6">
    <source>
        <dbReference type="EMBL" id="BAD73269.1"/>
    </source>
</evidence>
<evidence type="ECO:0000256" key="1">
    <source>
        <dbReference type="PROSITE-ProRule" id="PRU00042"/>
    </source>
</evidence>
<dbReference type="InterPro" id="IPR013087">
    <property type="entry name" value="Znf_C2H2_type"/>
</dbReference>
<gene>
    <name evidence="6" type="ORF">OSJNBa0054L14.27</name>
    <name evidence="5" type="ORF">P0504D03.13</name>
</gene>
<dbReference type="Proteomes" id="UP000817658">
    <property type="component" value="Chromosome 1"/>
</dbReference>
<keyword evidence="1" id="KW-0862">Zinc</keyword>
<sequence length="354" mass="37990">MAGVVQTVQCDQPSKQQLTEAAEAAAAAAAAASLRIFGYEVGGGGGGGGVAAAAGARREAADVVVGAGRRFECQYCCREFANSQALGGHQNAHKKERQQLKRARLQLAVAAAGTPAGMGFAAAQAPAPPPGHVIAVGHHAGSVASYALPSIRRPSSSELREAQVQARLLQRRERGGGDGVRQERGGGARVRGLRRADAERLRRGPRRGAVPPPATAVGRKVVPAKCRYSILPSKIEVRLAKADEQVTWTSLEYTSKANNKLAATATTTTRKKVDWDKLEAEVKKEEEEEEVDTATPVVNRFFQQMYGNGDEDMRRAIMKSYVESYVLSTDWKDVGSKKIEASAPEGMELHKWEY</sequence>
<dbReference type="InterPro" id="IPR044563">
    <property type="entry name" value="Sgt1-like"/>
</dbReference>
<feature type="domain" description="C2H2-type" evidence="3">
    <location>
        <begin position="71"/>
        <end position="98"/>
    </location>
</feature>
<dbReference type="Pfam" id="PF05002">
    <property type="entry name" value="SGS"/>
    <property type="match status" value="1"/>
</dbReference>
<dbReference type="GO" id="GO:0006950">
    <property type="term" value="P:response to stress"/>
    <property type="evidence" value="ECO:0007669"/>
    <property type="project" value="UniProtKB-ARBA"/>
</dbReference>
<keyword evidence="1" id="KW-0479">Metal-binding</keyword>
<dbReference type="SUPFAM" id="SSF49764">
    <property type="entry name" value="HSP20-like chaperones"/>
    <property type="match status" value="1"/>
</dbReference>
<dbReference type="GO" id="GO:0008270">
    <property type="term" value="F:zinc ion binding"/>
    <property type="evidence" value="ECO:0007669"/>
    <property type="project" value="UniProtKB-KW"/>
</dbReference>
<proteinExistence type="predicted"/>
<dbReference type="PROSITE" id="PS50157">
    <property type="entry name" value="ZINC_FINGER_C2H2_2"/>
    <property type="match status" value="1"/>
</dbReference>
<feature type="region of interest" description="Disordered" evidence="2">
    <location>
        <begin position="170"/>
        <end position="215"/>
    </location>
</feature>
<organism evidence="6">
    <name type="scientific">Oryza sativa subsp. japonica</name>
    <name type="common">Rice</name>
    <dbReference type="NCBI Taxonomy" id="39947"/>
    <lineage>
        <taxon>Eukaryota</taxon>
        <taxon>Viridiplantae</taxon>
        <taxon>Streptophyta</taxon>
        <taxon>Embryophyta</taxon>
        <taxon>Tracheophyta</taxon>
        <taxon>Spermatophyta</taxon>
        <taxon>Magnoliopsida</taxon>
        <taxon>Liliopsida</taxon>
        <taxon>Poales</taxon>
        <taxon>Poaceae</taxon>
        <taxon>BOP clade</taxon>
        <taxon>Oryzoideae</taxon>
        <taxon>Oryzeae</taxon>
        <taxon>Oryzinae</taxon>
        <taxon>Oryza</taxon>
        <taxon>Oryza sativa</taxon>
    </lineage>
</organism>
<feature type="domain" description="SGS" evidence="4">
    <location>
        <begin position="264"/>
        <end position="354"/>
    </location>
</feature>
<dbReference type="PROSITE" id="PS00028">
    <property type="entry name" value="ZINC_FINGER_C2H2_1"/>
    <property type="match status" value="1"/>
</dbReference>
<dbReference type="InterPro" id="IPR036236">
    <property type="entry name" value="Znf_C2H2_sf"/>
</dbReference>
<dbReference type="EMBL" id="AP002970">
    <property type="protein sequence ID" value="BAD73077.1"/>
    <property type="molecule type" value="Genomic_DNA"/>
</dbReference>
<reference evidence="6" key="1">
    <citation type="journal article" date="2002" name="Nature">
        <title>The genome sequence and structure of rice chromosome 1.</title>
        <authorList>
            <person name="Sasaki T."/>
            <person name="Matsumoto T."/>
            <person name="Yamamoto K."/>
            <person name="Sakata K."/>
            <person name="Baba T."/>
            <person name="Katayose Y."/>
            <person name="Wu J."/>
            <person name="Niimura Y."/>
            <person name="Cheng Z."/>
            <person name="Nagamura Y."/>
            <person name="Antonio B.A."/>
            <person name="Kanamori H."/>
            <person name="Hosokawa S."/>
            <person name="Masukawa M."/>
            <person name="Arikawa K."/>
            <person name="Chiden Y."/>
            <person name="Hayashi M."/>
            <person name="Okamoto M."/>
            <person name="Ando T."/>
            <person name="Aoki H."/>
            <person name="Arita K."/>
            <person name="Hamada M."/>
            <person name="Harada C."/>
            <person name="Hijishita S."/>
            <person name="Honda M."/>
            <person name="Ichikawa Y."/>
            <person name="Idonuma A."/>
            <person name="Iijima M."/>
            <person name="Ikeda M."/>
            <person name="Ikeno M."/>
            <person name="Itoh S."/>
            <person name="Itoh T."/>
            <person name="Itoh Y."/>
            <person name="Itoh Y."/>
            <person name="Iwabuchi A."/>
            <person name="Kamiya K."/>
            <person name="Karasawa W."/>
            <person name="Katagiri S."/>
            <person name="Kikuta A."/>
            <person name="Kobayashi N."/>
            <person name="Kono I."/>
            <person name="Machita K."/>
            <person name="Maehara T."/>
            <person name="Mizuno H."/>
            <person name="Mizubayashi T."/>
            <person name="Mukai Y."/>
            <person name="Nagasaki H."/>
            <person name="Nakashima M."/>
            <person name="Nakama Y."/>
            <person name="Nakamichi Y."/>
            <person name="Nakamura M."/>
            <person name="Namiki N."/>
            <person name="Negishi M."/>
            <person name="Ohta I."/>
            <person name="Ono N."/>
            <person name="Saji S."/>
            <person name="Sakai K."/>
            <person name="Shibata M."/>
            <person name="Shimokawa T."/>
            <person name="Shomura A."/>
            <person name="Song J."/>
            <person name="Takazaki Y."/>
            <person name="Terasawa K."/>
            <person name="Tsuji K."/>
            <person name="Waki K."/>
            <person name="Yamagata H."/>
            <person name="Yamane H."/>
            <person name="Yoshiki S."/>
            <person name="Yoshihara R."/>
            <person name="Yukawa K."/>
            <person name="Zhong H."/>
            <person name="Iwama H."/>
            <person name="Endo T."/>
            <person name="Ito H."/>
            <person name="Hahn J.H."/>
            <person name="Kim H.I."/>
            <person name="Eun M.Y."/>
            <person name="Yano M."/>
            <person name="Jiang J."/>
            <person name="Gojobori T."/>
        </authorList>
    </citation>
    <scope>NUCLEOTIDE SEQUENCE</scope>
</reference>
<evidence type="ECO:0000313" key="5">
    <source>
        <dbReference type="EMBL" id="BAD73077.1"/>
    </source>
</evidence>
<evidence type="ECO:0000256" key="2">
    <source>
        <dbReference type="SAM" id="MobiDB-lite"/>
    </source>
</evidence>
<dbReference type="SUPFAM" id="SSF57667">
    <property type="entry name" value="beta-beta-alpha zinc fingers"/>
    <property type="match status" value="1"/>
</dbReference>
<protein>
    <submittedName>
        <fullName evidence="6">SGT1-like protein</fullName>
    </submittedName>
</protein>
<evidence type="ECO:0000259" key="3">
    <source>
        <dbReference type="PROSITE" id="PS50157"/>
    </source>
</evidence>
<dbReference type="InterPro" id="IPR007699">
    <property type="entry name" value="SGS_dom"/>
</dbReference>
<dbReference type="AlphaFoldDB" id="Q5QMT9"/>
<reference evidence="7" key="3">
    <citation type="journal article" date="2008" name="Nucleic Acids Res.">
        <title>The rice annotation project database (RAP-DB): 2008 update.</title>
        <authorList>
            <consortium name="The rice annotation project (RAP)"/>
        </authorList>
    </citation>
    <scope>GENOME REANNOTATION</scope>
    <source>
        <strain evidence="7">cv. Nipponbare</strain>
    </source>
</reference>
<dbReference type="Proteomes" id="UP000000763">
    <property type="component" value="Chromosome 1"/>
</dbReference>
<feature type="compositionally biased region" description="Basic and acidic residues" evidence="2">
    <location>
        <begin position="170"/>
        <end position="186"/>
    </location>
</feature>
<accession>Q5QMT9</accession>
<dbReference type="Gene3D" id="3.30.160.60">
    <property type="entry name" value="Classic Zinc Finger"/>
    <property type="match status" value="1"/>
</dbReference>
<dbReference type="EMBL" id="AP003213">
    <property type="protein sequence ID" value="BAD73269.1"/>
    <property type="molecule type" value="Genomic_DNA"/>
</dbReference>
<dbReference type="Gene3D" id="2.60.40.790">
    <property type="match status" value="1"/>
</dbReference>
<reference evidence="7" key="2">
    <citation type="journal article" date="2005" name="Nature">
        <title>The map-based sequence of the rice genome.</title>
        <authorList>
            <consortium name="International rice genome sequencing project (IRGSP)"/>
            <person name="Matsumoto T."/>
            <person name="Wu J."/>
            <person name="Kanamori H."/>
            <person name="Katayose Y."/>
            <person name="Fujisawa M."/>
            <person name="Namiki N."/>
            <person name="Mizuno H."/>
            <person name="Yamamoto K."/>
            <person name="Antonio B.A."/>
            <person name="Baba T."/>
            <person name="Sakata K."/>
            <person name="Nagamura Y."/>
            <person name="Aoki H."/>
            <person name="Arikawa K."/>
            <person name="Arita K."/>
            <person name="Bito T."/>
            <person name="Chiden Y."/>
            <person name="Fujitsuka N."/>
            <person name="Fukunaka R."/>
            <person name="Hamada M."/>
            <person name="Harada C."/>
            <person name="Hayashi A."/>
            <person name="Hijishita S."/>
            <person name="Honda M."/>
            <person name="Hosokawa S."/>
            <person name="Ichikawa Y."/>
            <person name="Idonuma A."/>
            <person name="Iijima M."/>
            <person name="Ikeda M."/>
            <person name="Ikeno M."/>
            <person name="Ito K."/>
            <person name="Ito S."/>
            <person name="Ito T."/>
            <person name="Ito Y."/>
            <person name="Ito Y."/>
            <person name="Iwabuchi A."/>
            <person name="Kamiya K."/>
            <person name="Karasawa W."/>
            <person name="Kurita K."/>
            <person name="Katagiri S."/>
            <person name="Kikuta A."/>
            <person name="Kobayashi H."/>
            <person name="Kobayashi N."/>
            <person name="Machita K."/>
            <person name="Maehara T."/>
            <person name="Masukawa M."/>
            <person name="Mizubayashi T."/>
            <person name="Mukai Y."/>
            <person name="Nagasaki H."/>
            <person name="Nagata Y."/>
            <person name="Naito S."/>
            <person name="Nakashima M."/>
            <person name="Nakama Y."/>
            <person name="Nakamichi Y."/>
            <person name="Nakamura M."/>
            <person name="Meguro A."/>
            <person name="Negishi M."/>
            <person name="Ohta I."/>
            <person name="Ohta T."/>
            <person name="Okamoto M."/>
            <person name="Ono N."/>
            <person name="Saji S."/>
            <person name="Sakaguchi M."/>
            <person name="Sakai K."/>
            <person name="Shibata M."/>
            <person name="Shimokawa T."/>
            <person name="Song J."/>
            <person name="Takazaki Y."/>
            <person name="Terasawa K."/>
            <person name="Tsugane M."/>
            <person name="Tsuji K."/>
            <person name="Ueda S."/>
            <person name="Waki K."/>
            <person name="Yamagata H."/>
            <person name="Yamamoto M."/>
            <person name="Yamamoto S."/>
            <person name="Yamane H."/>
            <person name="Yoshiki S."/>
            <person name="Yoshihara R."/>
            <person name="Yukawa K."/>
            <person name="Zhong H."/>
            <person name="Yano M."/>
            <person name="Yuan Q."/>
            <person name="Ouyang S."/>
            <person name="Liu J."/>
            <person name="Jones K.M."/>
            <person name="Gansberger K."/>
            <person name="Moffat K."/>
            <person name="Hill J."/>
            <person name="Bera J."/>
            <person name="Fadrosh D."/>
            <person name="Jin S."/>
            <person name="Johri S."/>
            <person name="Kim M."/>
            <person name="Overton L."/>
            <person name="Reardon M."/>
            <person name="Tsitrin T."/>
            <person name="Vuong H."/>
            <person name="Weaver B."/>
            <person name="Ciecko A."/>
            <person name="Tallon L."/>
            <person name="Jackson J."/>
            <person name="Pai G."/>
            <person name="Aken S.V."/>
            <person name="Utterback T."/>
            <person name="Reidmuller S."/>
            <person name="Feldblyum T."/>
            <person name="Hsiao J."/>
            <person name="Zismann V."/>
            <person name="Iobst S."/>
            <person name="de Vazeille A.R."/>
            <person name="Buell C.R."/>
            <person name="Ying K."/>
            <person name="Li Y."/>
            <person name="Lu T."/>
            <person name="Huang Y."/>
            <person name="Zhao Q."/>
            <person name="Feng Q."/>
            <person name="Zhang L."/>
            <person name="Zhu J."/>
            <person name="Weng Q."/>
            <person name="Mu J."/>
            <person name="Lu Y."/>
            <person name="Fan D."/>
            <person name="Liu Y."/>
            <person name="Guan J."/>
            <person name="Zhang Y."/>
            <person name="Yu S."/>
            <person name="Liu X."/>
            <person name="Zhang Y."/>
            <person name="Hong G."/>
            <person name="Han B."/>
            <person name="Choisne N."/>
            <person name="Demange N."/>
            <person name="Orjeda G."/>
            <person name="Samain S."/>
            <person name="Cattolico L."/>
            <person name="Pelletier E."/>
            <person name="Couloux A."/>
            <person name="Segurens B."/>
            <person name="Wincker P."/>
            <person name="D'Hont A."/>
            <person name="Scarpelli C."/>
            <person name="Weissenbach J."/>
            <person name="Salanoubat M."/>
            <person name="Quetier F."/>
            <person name="Yu Y."/>
            <person name="Kim H.R."/>
            <person name="Rambo T."/>
            <person name="Currie J."/>
            <person name="Collura K."/>
            <person name="Luo M."/>
            <person name="Yang T."/>
            <person name="Ammiraju J.S.S."/>
            <person name="Engler F."/>
            <person name="Soderlund C."/>
            <person name="Wing R.A."/>
            <person name="Palmer L.E."/>
            <person name="de la Bastide M."/>
            <person name="Spiegel L."/>
            <person name="Nascimento L."/>
            <person name="Zutavern T."/>
            <person name="O'Shaughnessy A."/>
            <person name="Dike S."/>
            <person name="Dedhia N."/>
            <person name="Preston R."/>
            <person name="Balija V."/>
            <person name="McCombie W.R."/>
            <person name="Chow T."/>
            <person name="Chen H."/>
            <person name="Chung M."/>
            <person name="Chen C."/>
            <person name="Shaw J."/>
            <person name="Wu H."/>
            <person name="Hsiao K."/>
            <person name="Chao Y."/>
            <person name="Chu M."/>
            <person name="Cheng C."/>
            <person name="Hour A."/>
            <person name="Lee P."/>
            <person name="Lin S."/>
            <person name="Lin Y."/>
            <person name="Liou J."/>
            <person name="Liu S."/>
            <person name="Hsing Y."/>
            <person name="Raghuvanshi S."/>
            <person name="Mohanty A."/>
            <person name="Bharti A.K."/>
            <person name="Gaur A."/>
            <person name="Gupta V."/>
            <person name="Kumar D."/>
            <person name="Ravi V."/>
            <person name="Vij S."/>
            <person name="Kapur A."/>
            <person name="Khurana P."/>
            <person name="Khurana P."/>
            <person name="Khurana J.P."/>
            <person name="Tyagi A.K."/>
            <person name="Gaikwad K."/>
            <person name="Singh A."/>
            <person name="Dalal V."/>
            <person name="Srivastava S."/>
            <person name="Dixit A."/>
            <person name="Pal A.K."/>
            <person name="Ghazi I.A."/>
            <person name="Yadav M."/>
            <person name="Pandit A."/>
            <person name="Bhargava A."/>
            <person name="Sureshbabu K."/>
            <person name="Batra K."/>
            <person name="Sharma T.R."/>
            <person name="Mohapatra T."/>
            <person name="Singh N.K."/>
            <person name="Messing J."/>
            <person name="Nelson A.B."/>
            <person name="Fuks G."/>
            <person name="Kavchok S."/>
            <person name="Keizer G."/>
            <person name="Linton E."/>
            <person name="Llaca V."/>
            <person name="Song R."/>
            <person name="Tanyolac B."/>
            <person name="Young S."/>
            <person name="Ho-Il K."/>
            <person name="Hahn J.H."/>
            <person name="Sangsakoo G."/>
            <person name="Vanavichit A."/>
            <person name="de Mattos Luiz.A.T."/>
            <person name="Zimmer P.D."/>
            <person name="Malone G."/>
            <person name="Dellagostin O."/>
            <person name="de Oliveira A.C."/>
            <person name="Bevan M."/>
            <person name="Bancroft I."/>
            <person name="Minx P."/>
            <person name="Cordum H."/>
            <person name="Wilson R."/>
            <person name="Cheng Z."/>
            <person name="Jin W."/>
            <person name="Jiang J."/>
            <person name="Leong S.A."/>
            <person name="Iwama H."/>
            <person name="Gojobori T."/>
            <person name="Itoh T."/>
            <person name="Niimura Y."/>
            <person name="Fujii Y."/>
            <person name="Habara T."/>
            <person name="Sakai H."/>
            <person name="Sato Y."/>
            <person name="Wilson G."/>
            <person name="Kumar K."/>
            <person name="McCouch S."/>
            <person name="Juretic N."/>
            <person name="Hoen D."/>
            <person name="Wright S."/>
            <person name="Bruskiewich R."/>
            <person name="Bureau T."/>
            <person name="Miyao A."/>
            <person name="Hirochika H."/>
            <person name="Nishikawa T."/>
            <person name="Kadowaki K."/>
            <person name="Sugiura M."/>
            <person name="Burr B."/>
            <person name="Sasaki T."/>
        </authorList>
    </citation>
    <scope>NUCLEOTIDE SEQUENCE [LARGE SCALE GENOMIC DNA]</scope>
    <source>
        <strain evidence="7">cv. Nipponbare</strain>
    </source>
</reference>
<dbReference type="PANTHER" id="PTHR45862">
    <property type="entry name" value="PROTEIN SGT1 HOMOLOG"/>
    <property type="match status" value="1"/>
</dbReference>
<dbReference type="PROSITE" id="PS51048">
    <property type="entry name" value="SGS"/>
    <property type="match status" value="1"/>
</dbReference>
<dbReference type="GO" id="GO:0051087">
    <property type="term" value="F:protein-folding chaperone binding"/>
    <property type="evidence" value="ECO:0007669"/>
    <property type="project" value="InterPro"/>
</dbReference>
<name>Q5QMT9_ORYSJ</name>
<evidence type="ECO:0000313" key="7">
    <source>
        <dbReference type="Proteomes" id="UP000000763"/>
    </source>
</evidence>
<dbReference type="InterPro" id="IPR008978">
    <property type="entry name" value="HSP20-like_chaperone"/>
</dbReference>